<dbReference type="EMBL" id="ML179913">
    <property type="protein sequence ID" value="THU80348.1"/>
    <property type="molecule type" value="Genomic_DNA"/>
</dbReference>
<evidence type="ECO:0000313" key="1">
    <source>
        <dbReference type="EMBL" id="THU80348.1"/>
    </source>
</evidence>
<accession>A0A4S8KXM7</accession>
<gene>
    <name evidence="1" type="ORF">K435DRAFT_972808</name>
</gene>
<reference evidence="1 2" key="1">
    <citation type="journal article" date="2019" name="Nat. Ecol. Evol.">
        <title>Megaphylogeny resolves global patterns of mushroom evolution.</title>
        <authorList>
            <person name="Varga T."/>
            <person name="Krizsan K."/>
            <person name="Foldi C."/>
            <person name="Dima B."/>
            <person name="Sanchez-Garcia M."/>
            <person name="Sanchez-Ramirez S."/>
            <person name="Szollosi G.J."/>
            <person name="Szarkandi J.G."/>
            <person name="Papp V."/>
            <person name="Albert L."/>
            <person name="Andreopoulos W."/>
            <person name="Angelini C."/>
            <person name="Antonin V."/>
            <person name="Barry K.W."/>
            <person name="Bougher N.L."/>
            <person name="Buchanan P."/>
            <person name="Buyck B."/>
            <person name="Bense V."/>
            <person name="Catcheside P."/>
            <person name="Chovatia M."/>
            <person name="Cooper J."/>
            <person name="Damon W."/>
            <person name="Desjardin D."/>
            <person name="Finy P."/>
            <person name="Geml J."/>
            <person name="Haridas S."/>
            <person name="Hughes K."/>
            <person name="Justo A."/>
            <person name="Karasinski D."/>
            <person name="Kautmanova I."/>
            <person name="Kiss B."/>
            <person name="Kocsube S."/>
            <person name="Kotiranta H."/>
            <person name="LaButti K.M."/>
            <person name="Lechner B.E."/>
            <person name="Liimatainen K."/>
            <person name="Lipzen A."/>
            <person name="Lukacs Z."/>
            <person name="Mihaltcheva S."/>
            <person name="Morgado L.N."/>
            <person name="Niskanen T."/>
            <person name="Noordeloos M.E."/>
            <person name="Ohm R.A."/>
            <person name="Ortiz-Santana B."/>
            <person name="Ovrebo C."/>
            <person name="Racz N."/>
            <person name="Riley R."/>
            <person name="Savchenko A."/>
            <person name="Shiryaev A."/>
            <person name="Soop K."/>
            <person name="Spirin V."/>
            <person name="Szebenyi C."/>
            <person name="Tomsovsky M."/>
            <person name="Tulloss R.E."/>
            <person name="Uehling J."/>
            <person name="Grigoriev I.V."/>
            <person name="Vagvolgyi C."/>
            <person name="Papp T."/>
            <person name="Martin F.M."/>
            <person name="Miettinen O."/>
            <person name="Hibbett D.S."/>
            <person name="Nagy L.G."/>
        </authorList>
    </citation>
    <scope>NUCLEOTIDE SEQUENCE [LARGE SCALE GENOMIC DNA]</scope>
    <source>
        <strain evidence="1 2">CBS 962.96</strain>
    </source>
</reference>
<sequence>MGRKCGGTEDGRPHNLKPFSRISTRISHPYALPTPFHHTYTSSASCNFCLLSIAPTLGPNCMIGIGNMDIYWAYLVTFSVPSPAKAVTWISMARTLKFANRREDDGEEERICCTTGKTSHTGARVNSLDDDEPIDLEASFTHIPTLRNTAEDPITRGWD</sequence>
<organism evidence="1 2">
    <name type="scientific">Dendrothele bispora (strain CBS 962.96)</name>
    <dbReference type="NCBI Taxonomy" id="1314807"/>
    <lineage>
        <taxon>Eukaryota</taxon>
        <taxon>Fungi</taxon>
        <taxon>Dikarya</taxon>
        <taxon>Basidiomycota</taxon>
        <taxon>Agaricomycotina</taxon>
        <taxon>Agaricomycetes</taxon>
        <taxon>Agaricomycetidae</taxon>
        <taxon>Agaricales</taxon>
        <taxon>Agaricales incertae sedis</taxon>
        <taxon>Dendrothele</taxon>
    </lineage>
</organism>
<dbReference type="AlphaFoldDB" id="A0A4S8KXM7"/>
<name>A0A4S8KXM7_DENBC</name>
<dbReference type="Proteomes" id="UP000297245">
    <property type="component" value="Unassembled WGS sequence"/>
</dbReference>
<protein>
    <submittedName>
        <fullName evidence="1">Uncharacterized protein</fullName>
    </submittedName>
</protein>
<proteinExistence type="predicted"/>
<keyword evidence="2" id="KW-1185">Reference proteome</keyword>
<evidence type="ECO:0000313" key="2">
    <source>
        <dbReference type="Proteomes" id="UP000297245"/>
    </source>
</evidence>